<accession>A0ABV7UBF3</accession>
<evidence type="ECO:0000313" key="1">
    <source>
        <dbReference type="EMBL" id="MFC3635977.1"/>
    </source>
</evidence>
<evidence type="ECO:0000313" key="2">
    <source>
        <dbReference type="Proteomes" id="UP001595704"/>
    </source>
</evidence>
<name>A0ABV7UBF3_9HYPH</name>
<comment type="caution">
    <text evidence="1">The sequence shown here is derived from an EMBL/GenBank/DDBJ whole genome shotgun (WGS) entry which is preliminary data.</text>
</comment>
<organism evidence="1 2">
    <name type="scientific">Camelimonas fluminis</name>
    <dbReference type="NCBI Taxonomy" id="1576911"/>
    <lineage>
        <taxon>Bacteria</taxon>
        <taxon>Pseudomonadati</taxon>
        <taxon>Pseudomonadota</taxon>
        <taxon>Alphaproteobacteria</taxon>
        <taxon>Hyphomicrobiales</taxon>
        <taxon>Chelatococcaceae</taxon>
        <taxon>Camelimonas</taxon>
    </lineage>
</organism>
<protein>
    <submittedName>
        <fullName evidence="1">Uncharacterized protein</fullName>
    </submittedName>
</protein>
<sequence length="281" mass="31174">MKHAFQTDDLFDPGLPLLPALAATQRKTAAYPTPLWSALPTDWPRIGGRELPLFGNAEQLPSLPGYDPVACRAIYVAACEGARELAFRIGIPLYKVGCCAPDRVDSRMLEHNCAGYGSRYLSGNELRHEPGWNAWFSSIIQFGNILPANGPVRREGRLLIVGLPPGLSGAEFDRQFDLHIRQGSIDLWSLTGEGRNHCAARGVNPELLRRFTRYPGGSDMRLSPAYELVAFNPRWASHAEALVRLVHHIILKHLCPETAPQRRHPALTRHPLAALRFDTPA</sequence>
<dbReference type="Proteomes" id="UP001595704">
    <property type="component" value="Unassembled WGS sequence"/>
</dbReference>
<gene>
    <name evidence="1" type="ORF">ACFONL_01030</name>
</gene>
<proteinExistence type="predicted"/>
<dbReference type="EMBL" id="JBHRYC010000008">
    <property type="protein sequence ID" value="MFC3635977.1"/>
    <property type="molecule type" value="Genomic_DNA"/>
</dbReference>
<reference evidence="2" key="1">
    <citation type="journal article" date="2019" name="Int. J. Syst. Evol. Microbiol.">
        <title>The Global Catalogue of Microorganisms (GCM) 10K type strain sequencing project: providing services to taxonomists for standard genome sequencing and annotation.</title>
        <authorList>
            <consortium name="The Broad Institute Genomics Platform"/>
            <consortium name="The Broad Institute Genome Sequencing Center for Infectious Disease"/>
            <person name="Wu L."/>
            <person name="Ma J."/>
        </authorList>
    </citation>
    <scope>NUCLEOTIDE SEQUENCE [LARGE SCALE GENOMIC DNA]</scope>
    <source>
        <strain evidence="2">KCTC 42282</strain>
    </source>
</reference>
<dbReference type="RefSeq" id="WP_191321218.1">
    <property type="nucleotide sequence ID" value="NZ_BNCG01000051.1"/>
</dbReference>
<keyword evidence="2" id="KW-1185">Reference proteome</keyword>